<evidence type="ECO:0000256" key="2">
    <source>
        <dbReference type="ARBA" id="ARBA00022747"/>
    </source>
</evidence>
<evidence type="ECO:0000259" key="4">
    <source>
        <dbReference type="Pfam" id="PF01420"/>
    </source>
</evidence>
<evidence type="ECO:0000256" key="3">
    <source>
        <dbReference type="ARBA" id="ARBA00023125"/>
    </source>
</evidence>
<feature type="domain" description="Type I restriction modification DNA specificity" evidence="4">
    <location>
        <begin position="222"/>
        <end position="349"/>
    </location>
</feature>
<proteinExistence type="inferred from homology"/>
<gene>
    <name evidence="5" type="ORF">FHS32_006200</name>
</gene>
<dbReference type="InterPro" id="IPR044946">
    <property type="entry name" value="Restrct_endonuc_typeI_TRD_sf"/>
</dbReference>
<dbReference type="SUPFAM" id="SSF116734">
    <property type="entry name" value="DNA methylase specificity domain"/>
    <property type="match status" value="2"/>
</dbReference>
<comment type="similarity">
    <text evidence="1">Belongs to the type-I restriction system S methylase family.</text>
</comment>
<keyword evidence="5" id="KW-0378">Hydrolase</keyword>
<evidence type="ECO:0000313" key="6">
    <source>
        <dbReference type="Proteomes" id="UP000568022"/>
    </source>
</evidence>
<dbReference type="Proteomes" id="UP000568022">
    <property type="component" value="Unassembled WGS sequence"/>
</dbReference>
<keyword evidence="2" id="KW-0680">Restriction system</keyword>
<dbReference type="AlphaFoldDB" id="A0A7W8BTM1"/>
<name>A0A7W8BTM1_9ACTN</name>
<comment type="caution">
    <text evidence="5">The sequence shown here is derived from an EMBL/GenBank/DDBJ whole genome shotgun (WGS) entry which is preliminary data.</text>
</comment>
<organism evidence="5 6">
    <name type="scientific">Streptomyces griseoloalbus</name>
    <dbReference type="NCBI Taxonomy" id="67303"/>
    <lineage>
        <taxon>Bacteria</taxon>
        <taxon>Bacillati</taxon>
        <taxon>Actinomycetota</taxon>
        <taxon>Actinomycetes</taxon>
        <taxon>Kitasatosporales</taxon>
        <taxon>Streptomycetaceae</taxon>
        <taxon>Streptomyces</taxon>
    </lineage>
</organism>
<dbReference type="InterPro" id="IPR000055">
    <property type="entry name" value="Restrct_endonuc_typeI_TRD"/>
</dbReference>
<dbReference type="InterPro" id="IPR052021">
    <property type="entry name" value="Type-I_RS_S_subunit"/>
</dbReference>
<dbReference type="GO" id="GO:0003677">
    <property type="term" value="F:DNA binding"/>
    <property type="evidence" value="ECO:0007669"/>
    <property type="project" value="UniProtKB-KW"/>
</dbReference>
<reference evidence="5 6" key="1">
    <citation type="submission" date="2020-08" db="EMBL/GenBank/DDBJ databases">
        <title>Genomic Encyclopedia of Type Strains, Phase III (KMG-III): the genomes of soil and plant-associated and newly described type strains.</title>
        <authorList>
            <person name="Whitman W."/>
        </authorList>
    </citation>
    <scope>NUCLEOTIDE SEQUENCE [LARGE SCALE GENOMIC DNA]</scope>
    <source>
        <strain evidence="5 6">CECT 3226</strain>
    </source>
</reference>
<evidence type="ECO:0000313" key="5">
    <source>
        <dbReference type="EMBL" id="MBB5129415.1"/>
    </source>
</evidence>
<dbReference type="PANTHER" id="PTHR30408">
    <property type="entry name" value="TYPE-1 RESTRICTION ENZYME ECOKI SPECIFICITY PROTEIN"/>
    <property type="match status" value="1"/>
</dbReference>
<dbReference type="GO" id="GO:0009307">
    <property type="term" value="P:DNA restriction-modification system"/>
    <property type="evidence" value="ECO:0007669"/>
    <property type="project" value="UniProtKB-KW"/>
</dbReference>
<dbReference type="EMBL" id="JACHJE010000018">
    <property type="protein sequence ID" value="MBB5129415.1"/>
    <property type="molecule type" value="Genomic_DNA"/>
</dbReference>
<dbReference type="EC" id="3.1.21.3" evidence="5"/>
<dbReference type="CDD" id="cd17243">
    <property type="entry name" value="RMtype1_S_AchA6I-TRD2-CR2_like"/>
    <property type="match status" value="1"/>
</dbReference>
<dbReference type="GO" id="GO:0009035">
    <property type="term" value="F:type I site-specific deoxyribonuclease activity"/>
    <property type="evidence" value="ECO:0007669"/>
    <property type="project" value="UniProtKB-EC"/>
</dbReference>
<dbReference type="Gene3D" id="3.90.220.20">
    <property type="entry name" value="DNA methylase specificity domains"/>
    <property type="match status" value="2"/>
</dbReference>
<evidence type="ECO:0000256" key="1">
    <source>
        <dbReference type="ARBA" id="ARBA00010923"/>
    </source>
</evidence>
<keyword evidence="6" id="KW-1185">Reference proteome</keyword>
<keyword evidence="3" id="KW-0238">DNA-binding</keyword>
<dbReference type="PANTHER" id="PTHR30408:SF12">
    <property type="entry name" value="TYPE I RESTRICTION ENZYME MJAVIII SPECIFICITY SUBUNIT"/>
    <property type="match status" value="1"/>
</dbReference>
<sequence length="409" mass="44793">MSETKTTVFRDLLAATKDGDWGKGESRQGHVPAYVIRGTDFAEVRRGCIAGVPIRYLAEKTVHRRLLRADDILIETAGGSRDRPTGRTVLISQEILDAFPGDVTCASFARFLRVDPVAASPRYVYWYLQYLYARGDMWTHQVQHTGVARFQFTRFAGTEEVPLPVRAEQDAIAAVLGALDDKIAVNERIATTADSMCDLIFQSRAQQHASVPMSRLLHPILGGTPDRKNESYWGGSVPWASAKDVVNATVGVLASTEEHITETATQNSRAKTLRPGSVVLTARGTVGAVARMVMPAAINQSCYAFEPGRMPAAVLFHMVRSAAKSMLGMAHGTVFSTVNMKTFDHVEIPNLPADVLNTLNGELASLHQLIVSHLQESRQLATLRDTLLPQLMSGRLRVKDAEKIAEEAT</sequence>
<dbReference type="Pfam" id="PF01420">
    <property type="entry name" value="Methylase_S"/>
    <property type="match status" value="1"/>
</dbReference>
<protein>
    <submittedName>
        <fullName evidence="5">Type I restriction enzyme S subunit</fullName>
        <ecNumber evidence="5">3.1.21.3</ecNumber>
    </submittedName>
</protein>
<accession>A0A7W8BTM1</accession>